<accession>A0A9J6BWN5</accession>
<dbReference type="PANTHER" id="PTHR12289:SF41">
    <property type="entry name" value="FAILED AXON CONNECTIONS-RELATED"/>
    <property type="match status" value="1"/>
</dbReference>
<keyword evidence="8" id="KW-1133">Transmembrane helix</keyword>
<dbReference type="InterPro" id="IPR050931">
    <property type="entry name" value="Mito_Protein_Transport_Metaxin"/>
</dbReference>
<keyword evidence="12" id="KW-1185">Reference proteome</keyword>
<keyword evidence="8" id="KW-0812">Transmembrane</keyword>
<keyword evidence="5" id="KW-0653">Protein transport</keyword>
<keyword evidence="6" id="KW-0496">Mitochondrion</keyword>
<evidence type="ECO:0000259" key="10">
    <source>
        <dbReference type="Pfam" id="PF17171"/>
    </source>
</evidence>
<dbReference type="GO" id="GO:0007005">
    <property type="term" value="P:mitochondrion organization"/>
    <property type="evidence" value="ECO:0007669"/>
    <property type="project" value="TreeGrafter"/>
</dbReference>
<dbReference type="InterPro" id="IPR033468">
    <property type="entry name" value="Metaxin_GST"/>
</dbReference>
<evidence type="ECO:0000256" key="4">
    <source>
        <dbReference type="ARBA" id="ARBA00022787"/>
    </source>
</evidence>
<evidence type="ECO:0000256" key="7">
    <source>
        <dbReference type="ARBA" id="ARBA00023136"/>
    </source>
</evidence>
<evidence type="ECO:0000256" key="2">
    <source>
        <dbReference type="ARBA" id="ARBA00009170"/>
    </source>
</evidence>
<evidence type="ECO:0000256" key="1">
    <source>
        <dbReference type="ARBA" id="ARBA00004294"/>
    </source>
</evidence>
<dbReference type="PANTHER" id="PTHR12289">
    <property type="entry name" value="METAXIN RELATED"/>
    <property type="match status" value="1"/>
</dbReference>
<feature type="domain" description="Mitochondrial outer membrane transport complex Sam37/metaxin N-terminal" evidence="9">
    <location>
        <begin position="19"/>
        <end position="134"/>
    </location>
</feature>
<proteinExistence type="inferred from homology"/>
<reference evidence="11" key="1">
    <citation type="submission" date="2021-03" db="EMBL/GenBank/DDBJ databases">
        <title>Chromosome level genome of the anhydrobiotic midge Polypedilum vanderplanki.</title>
        <authorList>
            <person name="Yoshida Y."/>
            <person name="Kikawada T."/>
            <person name="Gusev O."/>
        </authorList>
    </citation>
    <scope>NUCLEOTIDE SEQUENCE</scope>
    <source>
        <strain evidence="11">NIAS01</strain>
        <tissue evidence="11">Whole body or cell culture</tissue>
    </source>
</reference>
<evidence type="ECO:0000256" key="3">
    <source>
        <dbReference type="ARBA" id="ARBA00022448"/>
    </source>
</evidence>
<dbReference type="InterPro" id="IPR019564">
    <property type="entry name" value="Sam37/metaxin_N"/>
</dbReference>
<keyword evidence="4" id="KW-1000">Mitochondrion outer membrane</keyword>
<keyword evidence="3" id="KW-0813">Transport</keyword>
<name>A0A9J6BWN5_POLVA</name>
<evidence type="ECO:0000313" key="12">
    <source>
        <dbReference type="Proteomes" id="UP001107558"/>
    </source>
</evidence>
<gene>
    <name evidence="11" type="ORF">PVAND_004089</name>
</gene>
<evidence type="ECO:0000256" key="5">
    <source>
        <dbReference type="ARBA" id="ARBA00022927"/>
    </source>
</evidence>
<organism evidence="11 12">
    <name type="scientific">Polypedilum vanderplanki</name>
    <name type="common">Sleeping chironomid midge</name>
    <dbReference type="NCBI Taxonomy" id="319348"/>
    <lineage>
        <taxon>Eukaryota</taxon>
        <taxon>Metazoa</taxon>
        <taxon>Ecdysozoa</taxon>
        <taxon>Arthropoda</taxon>
        <taxon>Hexapoda</taxon>
        <taxon>Insecta</taxon>
        <taxon>Pterygota</taxon>
        <taxon>Neoptera</taxon>
        <taxon>Endopterygota</taxon>
        <taxon>Diptera</taxon>
        <taxon>Nematocera</taxon>
        <taxon>Chironomoidea</taxon>
        <taxon>Chironomidae</taxon>
        <taxon>Chironominae</taxon>
        <taxon>Polypedilum</taxon>
        <taxon>Polypedilum</taxon>
    </lineage>
</organism>
<evidence type="ECO:0000259" key="9">
    <source>
        <dbReference type="Pfam" id="PF10568"/>
    </source>
</evidence>
<evidence type="ECO:0000256" key="6">
    <source>
        <dbReference type="ARBA" id="ARBA00023128"/>
    </source>
</evidence>
<protein>
    <submittedName>
        <fullName evidence="11">Uncharacterized protein</fullName>
    </submittedName>
</protein>
<comment type="subcellular location">
    <subcellularLocation>
        <location evidence="1">Mitochondrion outer membrane</location>
    </subcellularLocation>
</comment>
<dbReference type="Pfam" id="PF10568">
    <property type="entry name" value="Tom37"/>
    <property type="match status" value="1"/>
</dbReference>
<dbReference type="Pfam" id="PF17171">
    <property type="entry name" value="GST_C_6"/>
    <property type="match status" value="1"/>
</dbReference>
<keyword evidence="7 8" id="KW-0472">Membrane</keyword>
<dbReference type="Proteomes" id="UP001107558">
    <property type="component" value="Chromosome 3"/>
</dbReference>
<dbReference type="OrthoDB" id="5835136at2759"/>
<dbReference type="EMBL" id="JADBJN010000003">
    <property type="protein sequence ID" value="KAG5674104.1"/>
    <property type="molecule type" value="Genomic_DNA"/>
</dbReference>
<feature type="transmembrane region" description="Helical" evidence="8">
    <location>
        <begin position="273"/>
        <end position="298"/>
    </location>
</feature>
<dbReference type="GO" id="GO:0015031">
    <property type="term" value="P:protein transport"/>
    <property type="evidence" value="ECO:0007669"/>
    <property type="project" value="UniProtKB-KW"/>
</dbReference>
<comment type="caution">
    <text evidence="11">The sequence shown here is derived from an EMBL/GenBank/DDBJ whole genome shotgun (WGS) entry which is preliminary data.</text>
</comment>
<feature type="domain" description="Metaxin glutathione S-transferase" evidence="10">
    <location>
        <begin position="166"/>
        <end position="228"/>
    </location>
</feature>
<dbReference type="CDD" id="cd03078">
    <property type="entry name" value="GST_N_Metaxin1_like"/>
    <property type="match status" value="1"/>
</dbReference>
<dbReference type="SUPFAM" id="SSF47616">
    <property type="entry name" value="GST C-terminal domain-like"/>
    <property type="match status" value="1"/>
</dbReference>
<evidence type="ECO:0000313" key="11">
    <source>
        <dbReference type="EMBL" id="KAG5674104.1"/>
    </source>
</evidence>
<sequence length="323" mass="37710">MELFVYKGEYQLPSIDLDCLRVLMYIKLADIQGIKIRTDCSPFHSNNGFLPYLIDSSDNKKYCGYERIINFLKKEGYTLDGSEKNEAYIMYITQNLYPFLMYQLFGNPQNIDETRALYALRTPFPFNFYYPSKYVRKCEQVCQNVANFSLEDPVTAHDTTKMEVDAKKCLNWISERLGNKEFFINGSQNEVDATIFAYLAIILKFQLPNNQLQSHANQCKNLSRYVDNLKKKFFNENECFESEKVKAQNLKKEQKVFTGQEDEDPPSEIRKRYIMSGLIASIAMFGYGYFSGIFNIVIAEKLRLNEPETSFSDFNDYTDNDDE</sequence>
<comment type="similarity">
    <text evidence="2">Belongs to the metaxin family.</text>
</comment>
<dbReference type="InterPro" id="IPR036282">
    <property type="entry name" value="Glutathione-S-Trfase_C_sf"/>
</dbReference>
<dbReference type="GO" id="GO:0001401">
    <property type="term" value="C:SAM complex"/>
    <property type="evidence" value="ECO:0007669"/>
    <property type="project" value="InterPro"/>
</dbReference>
<dbReference type="AlphaFoldDB" id="A0A9J6BWN5"/>
<evidence type="ECO:0000256" key="8">
    <source>
        <dbReference type="SAM" id="Phobius"/>
    </source>
</evidence>